<dbReference type="AlphaFoldDB" id="A3ZVS2"/>
<accession>A3ZVS2</accession>
<name>A3ZVS2_9BACT</name>
<organism evidence="2 3">
    <name type="scientific">Blastopirellula marina DSM 3645</name>
    <dbReference type="NCBI Taxonomy" id="314230"/>
    <lineage>
        <taxon>Bacteria</taxon>
        <taxon>Pseudomonadati</taxon>
        <taxon>Planctomycetota</taxon>
        <taxon>Planctomycetia</taxon>
        <taxon>Pirellulales</taxon>
        <taxon>Pirellulaceae</taxon>
        <taxon>Blastopirellula</taxon>
    </lineage>
</organism>
<gene>
    <name evidence="2" type="ORF">DSM3645_03043</name>
</gene>
<dbReference type="STRING" id="314230.DSM3645_03043"/>
<evidence type="ECO:0000313" key="3">
    <source>
        <dbReference type="Proteomes" id="UP000004358"/>
    </source>
</evidence>
<evidence type="ECO:0000256" key="1">
    <source>
        <dbReference type="SAM" id="Phobius"/>
    </source>
</evidence>
<keyword evidence="1" id="KW-1133">Transmembrane helix</keyword>
<keyword evidence="1" id="KW-0472">Membrane</keyword>
<reference evidence="2 3" key="1">
    <citation type="submission" date="2006-02" db="EMBL/GenBank/DDBJ databases">
        <authorList>
            <person name="Amann R."/>
            <person name="Ferriera S."/>
            <person name="Johnson J."/>
            <person name="Kravitz S."/>
            <person name="Halpern A."/>
            <person name="Remington K."/>
            <person name="Beeson K."/>
            <person name="Tran B."/>
            <person name="Rogers Y.-H."/>
            <person name="Friedman R."/>
            <person name="Venter J.C."/>
        </authorList>
    </citation>
    <scope>NUCLEOTIDE SEQUENCE [LARGE SCALE GENOMIC DNA]</scope>
    <source>
        <strain evidence="2 3">DSM 3645</strain>
    </source>
</reference>
<dbReference type="EMBL" id="AANZ01000014">
    <property type="protein sequence ID" value="EAQ79418.1"/>
    <property type="molecule type" value="Genomic_DNA"/>
</dbReference>
<keyword evidence="1" id="KW-0812">Transmembrane</keyword>
<dbReference type="Proteomes" id="UP000004358">
    <property type="component" value="Unassembled WGS sequence"/>
</dbReference>
<proteinExistence type="predicted"/>
<evidence type="ECO:0000313" key="2">
    <source>
        <dbReference type="EMBL" id="EAQ79418.1"/>
    </source>
</evidence>
<comment type="caution">
    <text evidence="2">The sequence shown here is derived from an EMBL/GenBank/DDBJ whole genome shotgun (WGS) entry which is preliminary data.</text>
</comment>
<dbReference type="HOGENOM" id="CLU_3408814_0_0_0"/>
<protein>
    <submittedName>
        <fullName evidence="2">Uncharacterized protein</fullName>
    </submittedName>
</protein>
<sequence>MRASDIVAVLSLSRLFASTFITFTFGSST</sequence>
<feature type="transmembrane region" description="Helical" evidence="1">
    <location>
        <begin position="6"/>
        <end position="26"/>
    </location>
</feature>